<feature type="transmembrane region" description="Helical" evidence="1">
    <location>
        <begin position="102"/>
        <end position="124"/>
    </location>
</feature>
<dbReference type="RefSeq" id="WP_187574503.1">
    <property type="nucleotide sequence ID" value="NZ_CP060731.1"/>
</dbReference>
<accession>A0A7G9TGZ7</accession>
<sequence length="162" mass="17234">MPVLLAHGVERPHLRTPWVLLAAVTGAVLDLGVAVLFWAAEGVDPLRIPQSIAAWFLGRAAYDGDTSTALFGVLAYTALVWLLAHLYLAAFRRHAALRRHPLRVGALFGASMYVAVFHVAVPLLAVEGGAPSRPDGVLVCLLACAGLIGVPIAWACGRVLRR</sequence>
<feature type="transmembrane region" description="Helical" evidence="1">
    <location>
        <begin position="136"/>
        <end position="156"/>
    </location>
</feature>
<feature type="transmembrane region" description="Helical" evidence="1">
    <location>
        <begin position="18"/>
        <end position="40"/>
    </location>
</feature>
<evidence type="ECO:0000256" key="1">
    <source>
        <dbReference type="SAM" id="Phobius"/>
    </source>
</evidence>
<dbReference type="EMBL" id="CP060731">
    <property type="protein sequence ID" value="QNN79372.1"/>
    <property type="molecule type" value="Genomic_DNA"/>
</dbReference>
<reference evidence="2 3" key="1">
    <citation type="submission" date="2020-08" db="EMBL/GenBank/DDBJ databases">
        <title>Streptomycin Non-resistant strain, P. mexicana.</title>
        <authorList>
            <person name="Ganesh-Kumar S."/>
            <person name="Zhe T."/>
            <person name="Yu Z."/>
            <person name="Min Y."/>
        </authorList>
    </citation>
    <scope>NUCLEOTIDE SEQUENCE [LARGE SCALE GENOMIC DNA]</scope>
    <source>
        <strain evidence="2 3">GTZY2</strain>
    </source>
</reference>
<evidence type="ECO:0000313" key="3">
    <source>
        <dbReference type="Proteomes" id="UP000515838"/>
    </source>
</evidence>
<dbReference type="AlphaFoldDB" id="A0A7G9TGZ7"/>
<protein>
    <submittedName>
        <fullName evidence="2">Uncharacterized protein</fullName>
    </submittedName>
</protein>
<keyword evidence="1" id="KW-1133">Transmembrane helix</keyword>
<dbReference type="Proteomes" id="UP000515838">
    <property type="component" value="Chromosome"/>
</dbReference>
<organism evidence="2 3">
    <name type="scientific">Pseudoxanthomonas mexicana</name>
    <dbReference type="NCBI Taxonomy" id="128785"/>
    <lineage>
        <taxon>Bacteria</taxon>
        <taxon>Pseudomonadati</taxon>
        <taxon>Pseudomonadota</taxon>
        <taxon>Gammaproteobacteria</taxon>
        <taxon>Lysobacterales</taxon>
        <taxon>Lysobacteraceae</taxon>
        <taxon>Pseudoxanthomonas</taxon>
    </lineage>
</organism>
<gene>
    <name evidence="2" type="ORF">IAE60_08215</name>
</gene>
<name>A0A7G9TGZ7_PSEMX</name>
<feature type="transmembrane region" description="Helical" evidence="1">
    <location>
        <begin position="69"/>
        <end position="90"/>
    </location>
</feature>
<keyword evidence="1" id="KW-0812">Transmembrane</keyword>
<evidence type="ECO:0000313" key="2">
    <source>
        <dbReference type="EMBL" id="QNN79372.1"/>
    </source>
</evidence>
<dbReference type="GeneID" id="81470949"/>
<keyword evidence="1" id="KW-0472">Membrane</keyword>
<proteinExistence type="predicted"/>